<evidence type="ECO:0000313" key="2">
    <source>
        <dbReference type="Proteomes" id="UP000070341"/>
    </source>
</evidence>
<gene>
    <name evidence="1" type="ORF">AKJ40_04415</name>
</gene>
<keyword evidence="2" id="KW-1185">Reference proteome</keyword>
<comment type="caution">
    <text evidence="1">The sequence shown here is derived from an EMBL/GenBank/DDBJ whole genome shotgun (WGS) entry which is preliminary data.</text>
</comment>
<protein>
    <submittedName>
        <fullName evidence="1">Uncharacterized protein</fullName>
    </submittedName>
</protein>
<evidence type="ECO:0000313" key="1">
    <source>
        <dbReference type="EMBL" id="KXA98812.1"/>
    </source>
</evidence>
<accession>A0A133UX94</accession>
<dbReference type="Proteomes" id="UP000070341">
    <property type="component" value="Unassembled WGS sequence"/>
</dbReference>
<dbReference type="AlphaFoldDB" id="A0A133UX94"/>
<reference evidence="1 2" key="1">
    <citation type="journal article" date="2016" name="Sci. Rep.">
        <title>Metabolic traits of an uncultured archaeal lineage -MSBL1- from brine pools of the Red Sea.</title>
        <authorList>
            <person name="Mwirichia R."/>
            <person name="Alam I."/>
            <person name="Rashid M."/>
            <person name="Vinu M."/>
            <person name="Ba-Alawi W."/>
            <person name="Anthony Kamau A."/>
            <person name="Kamanda Ngugi D."/>
            <person name="Goker M."/>
            <person name="Klenk H.P."/>
            <person name="Bajic V."/>
            <person name="Stingl U."/>
        </authorList>
    </citation>
    <scope>NUCLEOTIDE SEQUENCE [LARGE SCALE GENOMIC DNA]</scope>
    <source>
        <strain evidence="1">SCGC-AAA259M10</strain>
    </source>
</reference>
<dbReference type="EMBL" id="LHXU01000093">
    <property type="protein sequence ID" value="KXA98812.1"/>
    <property type="molecule type" value="Genomic_DNA"/>
</dbReference>
<proteinExistence type="predicted"/>
<name>A0A133UX94_9EURY</name>
<organism evidence="1 2">
    <name type="scientific">candidate division MSBL1 archaeon SCGC-AAA259M10</name>
    <dbReference type="NCBI Taxonomy" id="1698270"/>
    <lineage>
        <taxon>Archaea</taxon>
        <taxon>Methanobacteriati</taxon>
        <taxon>Methanobacteriota</taxon>
        <taxon>candidate division MSBL1</taxon>
    </lineage>
</organism>
<sequence>MKSMENDEEVLVVPVDDYSFSKAKSELIYAFPKSYNRHVPEYIAFYRKRPISAITHYGKVKKPWRKIRVANID</sequence>